<dbReference type="InterPro" id="IPR012677">
    <property type="entry name" value="Nucleotide-bd_a/b_plait_sf"/>
</dbReference>
<comment type="subcellular location">
    <subcellularLocation>
        <location evidence="1">Nucleus</location>
    </subcellularLocation>
</comment>
<evidence type="ECO:0000256" key="11">
    <source>
        <dbReference type="SAM" id="MobiDB-lite"/>
    </source>
</evidence>
<sequence length="382" mass="41636">GWSSSIKLLQSQLALKKAALTQAQRQKARTATVAPVVALGSAKVKEELAEASSSSSGKVSIDPSQMPASIPGEEALINVIDEYDPLFPNDYEKVAKEFREKQARERDQERDRDVDERDSRKPSRGGGSFPHGFDSTHAARGPSGSSDDPPEERKPRSRYGAAIAPPPSLQDDEPPFERKPRSSKHGDEERDPERATTPPPGSSFAATIGGSGGLAASRIMAKYGYREGQGLGKSEQGISTALQVEKTSKRGGKIIQGTLEPKGTIKYHLVKPELDSITEIMKNPTKVVVLRNMVGPGEVDDDLEPETAEECAKYGKVNKVVIFEMPGRPEDEAVRIFVEFDRLEAAIKAVVDLNGRYFGGRLVKGAFYSLDKFRTLQLADEI</sequence>
<dbReference type="InParanoid" id="C3YV67"/>
<dbReference type="InterPro" id="IPR003954">
    <property type="entry name" value="RRM_euk-type"/>
</dbReference>
<accession>C3YV67</accession>
<dbReference type="STRING" id="7739.C3YV67"/>
<dbReference type="Pfam" id="PF00076">
    <property type="entry name" value="RRM_1"/>
    <property type="match status" value="1"/>
</dbReference>
<evidence type="ECO:0000256" key="5">
    <source>
        <dbReference type="ARBA" id="ARBA00023242"/>
    </source>
</evidence>
<evidence type="ECO:0000259" key="13">
    <source>
        <dbReference type="PROSITE" id="PS50174"/>
    </source>
</evidence>
<dbReference type="CDD" id="cd12647">
    <property type="entry name" value="RRM_UHM_SPF45"/>
    <property type="match status" value="1"/>
</dbReference>
<evidence type="ECO:0000256" key="3">
    <source>
        <dbReference type="ARBA" id="ARBA00022884"/>
    </source>
</evidence>
<evidence type="ECO:0000256" key="8">
    <source>
        <dbReference type="ARBA" id="ARBA00075691"/>
    </source>
</evidence>
<evidence type="ECO:0000256" key="1">
    <source>
        <dbReference type="ARBA" id="ARBA00004123"/>
    </source>
</evidence>
<dbReference type="PANTHER" id="PTHR13288">
    <property type="entry name" value="SPLICING FACTOR 45 SPF45"/>
    <property type="match status" value="1"/>
</dbReference>
<dbReference type="InterPro" id="IPR000504">
    <property type="entry name" value="RRM_dom"/>
</dbReference>
<feature type="compositionally biased region" description="Basic and acidic residues" evidence="11">
    <location>
        <begin position="175"/>
        <end position="194"/>
    </location>
</feature>
<dbReference type="InterPro" id="IPR035979">
    <property type="entry name" value="RBD_domain_sf"/>
</dbReference>
<dbReference type="FunFam" id="3.30.70.330:FF:000079">
    <property type="entry name" value="Putative splicing factor 45"/>
    <property type="match status" value="1"/>
</dbReference>
<comment type="subunit">
    <text evidence="6">Binds SXL. Associates with the spliceosome. Interacts with SF3B1, SF1 and U2AF2.</text>
</comment>
<evidence type="ECO:0000256" key="2">
    <source>
        <dbReference type="ARBA" id="ARBA00022664"/>
    </source>
</evidence>
<dbReference type="PANTHER" id="PTHR13288:SF8">
    <property type="entry name" value="SPLICING FACTOR 45"/>
    <property type="match status" value="1"/>
</dbReference>
<evidence type="ECO:0000256" key="10">
    <source>
        <dbReference type="PROSITE-ProRule" id="PRU00176"/>
    </source>
</evidence>
<evidence type="ECO:0000256" key="4">
    <source>
        <dbReference type="ARBA" id="ARBA00023187"/>
    </source>
</evidence>
<dbReference type="SMART" id="SM00361">
    <property type="entry name" value="RRM_1"/>
    <property type="match status" value="1"/>
</dbReference>
<dbReference type="PIRSF" id="PIRSF031066">
    <property type="entry name" value="Splicing_factor_SPF45"/>
    <property type="match status" value="1"/>
</dbReference>
<dbReference type="InterPro" id="IPR040052">
    <property type="entry name" value="RBM17"/>
</dbReference>
<feature type="compositionally biased region" description="Basic and acidic residues" evidence="11">
    <location>
        <begin position="97"/>
        <end position="121"/>
    </location>
</feature>
<dbReference type="PROSITE" id="PS50102">
    <property type="entry name" value="RRM"/>
    <property type="match status" value="1"/>
</dbReference>
<evidence type="ECO:0000256" key="6">
    <source>
        <dbReference type="ARBA" id="ARBA00065586"/>
    </source>
</evidence>
<dbReference type="InterPro" id="IPR000467">
    <property type="entry name" value="G_patch_dom"/>
</dbReference>
<keyword evidence="5" id="KW-0539">Nucleus</keyword>
<dbReference type="AlphaFoldDB" id="C3YV67"/>
<protein>
    <recommendedName>
        <fullName evidence="7">Splicing factor 45</fullName>
    </recommendedName>
    <alternativeName>
        <fullName evidence="9">45 kDa-splicing factor</fullName>
    </alternativeName>
    <alternativeName>
        <fullName evidence="8">RNA-binding motif protein 17</fullName>
    </alternativeName>
</protein>
<feature type="domain" description="RRM" evidence="12">
    <location>
        <begin position="286"/>
        <end position="364"/>
    </location>
</feature>
<organism>
    <name type="scientific">Branchiostoma floridae</name>
    <name type="common">Florida lancelet</name>
    <name type="synonym">Amphioxus</name>
    <dbReference type="NCBI Taxonomy" id="7739"/>
    <lineage>
        <taxon>Eukaryota</taxon>
        <taxon>Metazoa</taxon>
        <taxon>Chordata</taxon>
        <taxon>Cephalochordata</taxon>
        <taxon>Leptocardii</taxon>
        <taxon>Amphioxiformes</taxon>
        <taxon>Branchiostomatidae</taxon>
        <taxon>Branchiostoma</taxon>
    </lineage>
</organism>
<dbReference type="GO" id="GO:0045292">
    <property type="term" value="P:mRNA cis splicing, via spliceosome"/>
    <property type="evidence" value="ECO:0007669"/>
    <property type="project" value="InterPro"/>
</dbReference>
<dbReference type="SMART" id="SM00443">
    <property type="entry name" value="G_patch"/>
    <property type="match status" value="1"/>
</dbReference>
<dbReference type="InterPro" id="IPR034653">
    <property type="entry name" value="SPF45_RRM"/>
</dbReference>
<dbReference type="GO" id="GO:0005634">
    <property type="term" value="C:nucleus"/>
    <property type="evidence" value="ECO:0007669"/>
    <property type="project" value="UniProtKB-SubCell"/>
</dbReference>
<feature type="domain" description="G-patch" evidence="13">
    <location>
        <begin position="212"/>
        <end position="252"/>
    </location>
</feature>
<gene>
    <name evidence="14" type="ORF">BRAFLDRAFT_205776</name>
</gene>
<dbReference type="SUPFAM" id="SSF54928">
    <property type="entry name" value="RNA-binding domain, RBD"/>
    <property type="match status" value="1"/>
</dbReference>
<evidence type="ECO:0000256" key="9">
    <source>
        <dbReference type="ARBA" id="ARBA00079492"/>
    </source>
</evidence>
<keyword evidence="2" id="KW-0507">mRNA processing</keyword>
<dbReference type="Gene3D" id="3.30.70.330">
    <property type="match status" value="1"/>
</dbReference>
<feature type="non-terminal residue" evidence="14">
    <location>
        <position position="1"/>
    </location>
</feature>
<proteinExistence type="predicted"/>
<keyword evidence="4" id="KW-0508">mRNA splicing</keyword>
<dbReference type="PROSITE" id="PS50174">
    <property type="entry name" value="G_PATCH"/>
    <property type="match status" value="1"/>
</dbReference>
<keyword evidence="3 10" id="KW-0694">RNA-binding</keyword>
<feature type="compositionally biased region" description="Low complexity" evidence="11">
    <location>
        <begin position="50"/>
        <end position="60"/>
    </location>
</feature>
<reference evidence="14" key="1">
    <citation type="journal article" date="2008" name="Nature">
        <title>The amphioxus genome and the evolution of the chordate karyotype.</title>
        <authorList>
            <consortium name="US DOE Joint Genome Institute (JGI-PGF)"/>
            <person name="Putnam N.H."/>
            <person name="Butts T."/>
            <person name="Ferrier D.E.K."/>
            <person name="Furlong R.F."/>
            <person name="Hellsten U."/>
            <person name="Kawashima T."/>
            <person name="Robinson-Rechavi M."/>
            <person name="Shoguchi E."/>
            <person name="Terry A."/>
            <person name="Yu J.-K."/>
            <person name="Benito-Gutierrez E.L."/>
            <person name="Dubchak I."/>
            <person name="Garcia-Fernandez J."/>
            <person name="Gibson-Brown J.J."/>
            <person name="Grigoriev I.V."/>
            <person name="Horton A.C."/>
            <person name="de Jong P.J."/>
            <person name="Jurka J."/>
            <person name="Kapitonov V.V."/>
            <person name="Kohara Y."/>
            <person name="Kuroki Y."/>
            <person name="Lindquist E."/>
            <person name="Lucas S."/>
            <person name="Osoegawa K."/>
            <person name="Pennacchio L.A."/>
            <person name="Salamov A.A."/>
            <person name="Satou Y."/>
            <person name="Sauka-Spengler T."/>
            <person name="Schmutz J."/>
            <person name="Shin-I T."/>
            <person name="Toyoda A."/>
            <person name="Bronner-Fraser M."/>
            <person name="Fujiyama A."/>
            <person name="Holland L.Z."/>
            <person name="Holland P.W.H."/>
            <person name="Satoh N."/>
            <person name="Rokhsar D.S."/>
        </authorList>
    </citation>
    <scope>NUCLEOTIDE SEQUENCE [LARGE SCALE GENOMIC DNA]</scope>
    <source>
        <strain evidence="14">S238N-H82</strain>
        <tissue evidence="14">Testes</tissue>
    </source>
</reference>
<evidence type="ECO:0000259" key="12">
    <source>
        <dbReference type="PROSITE" id="PS50102"/>
    </source>
</evidence>
<dbReference type="Pfam" id="PF01585">
    <property type="entry name" value="G-patch"/>
    <property type="match status" value="1"/>
</dbReference>
<evidence type="ECO:0000256" key="7">
    <source>
        <dbReference type="ARBA" id="ARBA00074919"/>
    </source>
</evidence>
<dbReference type="GO" id="GO:0003723">
    <property type="term" value="F:RNA binding"/>
    <property type="evidence" value="ECO:0007669"/>
    <property type="project" value="UniProtKB-UniRule"/>
</dbReference>
<feature type="region of interest" description="Disordered" evidence="11">
    <location>
        <begin position="49"/>
        <end position="69"/>
    </location>
</feature>
<dbReference type="eggNOG" id="KOG1996">
    <property type="taxonomic scope" value="Eukaryota"/>
</dbReference>
<evidence type="ECO:0000313" key="14">
    <source>
        <dbReference type="EMBL" id="EEN55783.1"/>
    </source>
</evidence>
<dbReference type="EMBL" id="GG666556">
    <property type="protein sequence ID" value="EEN55783.1"/>
    <property type="molecule type" value="Genomic_DNA"/>
</dbReference>
<name>C3YV67_BRAFL</name>
<feature type="region of interest" description="Disordered" evidence="11">
    <location>
        <begin position="97"/>
        <end position="210"/>
    </location>
</feature>